<feature type="transmembrane region" description="Helical" evidence="1">
    <location>
        <begin position="6"/>
        <end position="28"/>
    </location>
</feature>
<keyword evidence="1" id="KW-0472">Membrane</keyword>
<name>A0A9X1QE03_9BACT</name>
<evidence type="ECO:0000313" key="3">
    <source>
        <dbReference type="Proteomes" id="UP001139411"/>
    </source>
</evidence>
<evidence type="ECO:0000313" key="2">
    <source>
        <dbReference type="EMBL" id="MCF2499591.1"/>
    </source>
</evidence>
<proteinExistence type="predicted"/>
<keyword evidence="1" id="KW-1133">Transmembrane helix</keyword>
<comment type="caution">
    <text evidence="2">The sequence shown here is derived from an EMBL/GenBank/DDBJ whole genome shotgun (WGS) entry which is preliminary data.</text>
</comment>
<sequence length="323" mass="36647">MVKKTLLWIALFLGFKIAVVLIISLLPVDPRRDIATREKHRQAFAPNAVFIGTSRTLYGINPLIFDSLNAGQTRSYNMGLFSLSIANSLNIARHIIENDPKTETIFIEQSALDYSTIHMTPDLVFNDVYFRMRADEATVNPDNHGKWSDFLSDFNTTLFQTFSIAPQIATFKKWINPVNDPIEGPPNLEMNGFQDVDLTIPGLNTMVVNNRFYTRKLTAPSHHPAPNAYFLTAINEVITLGKAYRKRVIFYMPNNVTKGEYELLAQVTPYISQANFISLPKDPTLEAIFKPGNLFDSHHLNAKGSGIYTRYLYEEFSKKPANF</sequence>
<gene>
    <name evidence="2" type="ORF">L0661_14825</name>
</gene>
<dbReference type="Proteomes" id="UP001139411">
    <property type="component" value="Unassembled WGS sequence"/>
</dbReference>
<keyword evidence="1" id="KW-0812">Transmembrane</keyword>
<organism evidence="2 3">
    <name type="scientific">Dyadobacter chenhuakuii</name>
    <dbReference type="NCBI Taxonomy" id="2909339"/>
    <lineage>
        <taxon>Bacteria</taxon>
        <taxon>Pseudomonadati</taxon>
        <taxon>Bacteroidota</taxon>
        <taxon>Cytophagia</taxon>
        <taxon>Cytophagales</taxon>
        <taxon>Spirosomataceae</taxon>
        <taxon>Dyadobacter</taxon>
    </lineage>
</organism>
<dbReference type="RefSeq" id="WP_235178299.1">
    <property type="nucleotide sequence ID" value="NZ_JAKFFV010000008.1"/>
</dbReference>
<dbReference type="AlphaFoldDB" id="A0A9X1QE03"/>
<protein>
    <recommendedName>
        <fullName evidence="4">DUF1574 domain-containing protein</fullName>
    </recommendedName>
</protein>
<evidence type="ECO:0008006" key="4">
    <source>
        <dbReference type="Google" id="ProtNLM"/>
    </source>
</evidence>
<accession>A0A9X1QE03</accession>
<reference evidence="2" key="1">
    <citation type="submission" date="2022-01" db="EMBL/GenBank/DDBJ databases">
        <title>Novel species in genus Dyadobacter.</title>
        <authorList>
            <person name="Ma C."/>
        </authorList>
    </citation>
    <scope>NUCLEOTIDE SEQUENCE</scope>
    <source>
        <strain evidence="2">CY357</strain>
    </source>
</reference>
<evidence type="ECO:0000256" key="1">
    <source>
        <dbReference type="SAM" id="Phobius"/>
    </source>
</evidence>
<dbReference type="EMBL" id="JAKFFV010000008">
    <property type="protein sequence ID" value="MCF2499591.1"/>
    <property type="molecule type" value="Genomic_DNA"/>
</dbReference>